<proteinExistence type="predicted"/>
<organism evidence="1 2">
    <name type="scientific">Caerostris darwini</name>
    <dbReference type="NCBI Taxonomy" id="1538125"/>
    <lineage>
        <taxon>Eukaryota</taxon>
        <taxon>Metazoa</taxon>
        <taxon>Ecdysozoa</taxon>
        <taxon>Arthropoda</taxon>
        <taxon>Chelicerata</taxon>
        <taxon>Arachnida</taxon>
        <taxon>Araneae</taxon>
        <taxon>Araneomorphae</taxon>
        <taxon>Entelegynae</taxon>
        <taxon>Araneoidea</taxon>
        <taxon>Araneidae</taxon>
        <taxon>Caerostris</taxon>
    </lineage>
</organism>
<keyword evidence="2" id="KW-1185">Reference proteome</keyword>
<name>A0AAV4WHH4_9ARAC</name>
<dbReference type="EMBL" id="BPLQ01014696">
    <property type="protein sequence ID" value="GIY82227.1"/>
    <property type="molecule type" value="Genomic_DNA"/>
</dbReference>
<evidence type="ECO:0000313" key="2">
    <source>
        <dbReference type="Proteomes" id="UP001054837"/>
    </source>
</evidence>
<gene>
    <name evidence="1" type="ORF">CDAR_252491</name>
</gene>
<sequence length="102" mass="12624">MDWLTFPPRVLPRRLTMMEHASAVIMRRRVTRQDSREFDPLENEWNKIKSKYENDPRRLQKSSHLGLMFPRSESFERQQEMNFQERDLWKPYLLNEHTNYLV</sequence>
<comment type="caution">
    <text evidence="1">The sequence shown here is derived from an EMBL/GenBank/DDBJ whole genome shotgun (WGS) entry which is preliminary data.</text>
</comment>
<reference evidence="1 2" key="1">
    <citation type="submission" date="2021-06" db="EMBL/GenBank/DDBJ databases">
        <title>Caerostris darwini draft genome.</title>
        <authorList>
            <person name="Kono N."/>
            <person name="Arakawa K."/>
        </authorList>
    </citation>
    <scope>NUCLEOTIDE SEQUENCE [LARGE SCALE GENOMIC DNA]</scope>
</reference>
<evidence type="ECO:0000313" key="1">
    <source>
        <dbReference type="EMBL" id="GIY82227.1"/>
    </source>
</evidence>
<dbReference type="Proteomes" id="UP001054837">
    <property type="component" value="Unassembled WGS sequence"/>
</dbReference>
<protein>
    <submittedName>
        <fullName evidence="1">Uncharacterized protein</fullName>
    </submittedName>
</protein>
<dbReference type="AlphaFoldDB" id="A0AAV4WHH4"/>
<accession>A0AAV4WHH4</accession>